<reference evidence="2 3" key="1">
    <citation type="submission" date="2016-11" db="EMBL/GenBank/DDBJ databases">
        <authorList>
            <person name="Jaros S."/>
            <person name="Januszkiewicz K."/>
            <person name="Wedrychowicz H."/>
        </authorList>
    </citation>
    <scope>NUCLEOTIDE SEQUENCE [LARGE SCALE GENOMIC DNA]</scope>
    <source>
        <strain evidence="2 3">DSM 25660</strain>
    </source>
</reference>
<keyword evidence="1" id="KW-0732">Signal</keyword>
<feature type="signal peptide" evidence="1">
    <location>
        <begin position="1"/>
        <end position="20"/>
    </location>
</feature>
<sequence>MMKFFTLFFLSIVFSSQMKAQLLDIELDKYSNIICDSLKKFNEIDSSRTCVEIKQLMYSRKIKLNVGTVSYYEIGLTVSHGYKYLGIFDGKIFKILKSKDFTEDYLEIIKPFLTKKDKTDLNSFYFFWTEIKELYDYNINPPWKK</sequence>
<protein>
    <submittedName>
        <fullName evidence="2">Uncharacterized protein</fullName>
    </submittedName>
</protein>
<proteinExistence type="predicted"/>
<feature type="chain" id="PRO_5012725316" evidence="1">
    <location>
        <begin position="21"/>
        <end position="145"/>
    </location>
</feature>
<name>A0A1M4WXE4_9FLAO</name>
<dbReference type="Proteomes" id="UP000184147">
    <property type="component" value="Unassembled WGS sequence"/>
</dbReference>
<accession>A0A1M4WXE4</accession>
<keyword evidence="3" id="KW-1185">Reference proteome</keyword>
<evidence type="ECO:0000313" key="3">
    <source>
        <dbReference type="Proteomes" id="UP000184147"/>
    </source>
</evidence>
<organism evidence="2 3">
    <name type="scientific">Flavobacterium fontis</name>
    <dbReference type="NCBI Taxonomy" id="1124188"/>
    <lineage>
        <taxon>Bacteria</taxon>
        <taxon>Pseudomonadati</taxon>
        <taxon>Bacteroidota</taxon>
        <taxon>Flavobacteriia</taxon>
        <taxon>Flavobacteriales</taxon>
        <taxon>Flavobacteriaceae</taxon>
        <taxon>Flavobacterium</taxon>
    </lineage>
</organism>
<evidence type="ECO:0000313" key="2">
    <source>
        <dbReference type="EMBL" id="SHE85817.1"/>
    </source>
</evidence>
<dbReference type="OrthoDB" id="1376563at2"/>
<evidence type="ECO:0000256" key="1">
    <source>
        <dbReference type="SAM" id="SignalP"/>
    </source>
</evidence>
<gene>
    <name evidence="2" type="ORF">SAMN05444377_101453</name>
</gene>
<dbReference type="EMBL" id="FQVQ01000001">
    <property type="protein sequence ID" value="SHE85817.1"/>
    <property type="molecule type" value="Genomic_DNA"/>
</dbReference>
<dbReference type="AlphaFoldDB" id="A0A1M4WXE4"/>
<dbReference type="RefSeq" id="WP_143161680.1">
    <property type="nucleotide sequence ID" value="NZ_FQVQ01000001.1"/>
</dbReference>
<dbReference type="STRING" id="1124188.SAMN05444377_101453"/>